<protein>
    <recommendedName>
        <fullName evidence="2">DUF4789 domain-containing protein</fullName>
    </recommendedName>
</protein>
<dbReference type="OrthoDB" id="6338576at2759"/>
<sequence length="314" mass="35108">MESTKFLTLFSLASISFLVIFPEVLCVDKRHFSFDSPFETTESFSGSGDFDSSIVESLVEIGENETASANQTRDDLVKNLTSVGDEIEKSVTAGNQEQTLALLTDFKHVWFQLVNKSNGWYGVEPQDLRIYASKILFLAKDRLCESPDQTYFNDQCLLIGDTDHCPQNMELNDGPKNEGFCDCLNIEGQALFYSDETGSCHVQNTRGPCKEGQWFVFRKAPQCEPVPDGCPADGQHVYWSPDDSASKKCWEIGCQGPCSLDQILHLEQTTDDLNIYCRTLSIFAVDPASLAYSPSCRVGTLRNRLGKCFRGFWG</sequence>
<keyword evidence="4" id="KW-1185">Reference proteome</keyword>
<dbReference type="PANTHER" id="PTHR21177:SF4">
    <property type="entry name" value="IP06524P"/>
    <property type="match status" value="1"/>
</dbReference>
<evidence type="ECO:0000256" key="1">
    <source>
        <dbReference type="SAM" id="SignalP"/>
    </source>
</evidence>
<evidence type="ECO:0000313" key="4">
    <source>
        <dbReference type="Proteomes" id="UP000000305"/>
    </source>
</evidence>
<name>E9FWD7_DAPPU</name>
<evidence type="ECO:0000313" key="3">
    <source>
        <dbReference type="EMBL" id="EFX88449.1"/>
    </source>
</evidence>
<feature type="domain" description="DUF4789" evidence="2">
    <location>
        <begin position="164"/>
        <end position="258"/>
    </location>
</feature>
<evidence type="ECO:0000259" key="2">
    <source>
        <dbReference type="Pfam" id="PF16033"/>
    </source>
</evidence>
<keyword evidence="1" id="KW-0732">Signal</keyword>
<feature type="chain" id="PRO_5003236464" description="DUF4789 domain-containing protein" evidence="1">
    <location>
        <begin position="27"/>
        <end position="314"/>
    </location>
</feature>
<dbReference type="KEGG" id="dpx:DAPPUDRAFT_311266"/>
<dbReference type="PhylomeDB" id="E9FWD7"/>
<accession>E9FWD7</accession>
<organism evidence="3 4">
    <name type="scientific">Daphnia pulex</name>
    <name type="common">Water flea</name>
    <dbReference type="NCBI Taxonomy" id="6669"/>
    <lineage>
        <taxon>Eukaryota</taxon>
        <taxon>Metazoa</taxon>
        <taxon>Ecdysozoa</taxon>
        <taxon>Arthropoda</taxon>
        <taxon>Crustacea</taxon>
        <taxon>Branchiopoda</taxon>
        <taxon>Diplostraca</taxon>
        <taxon>Cladocera</taxon>
        <taxon>Anomopoda</taxon>
        <taxon>Daphniidae</taxon>
        <taxon>Daphnia</taxon>
    </lineage>
</organism>
<proteinExistence type="predicted"/>
<dbReference type="AlphaFoldDB" id="E9FWD7"/>
<dbReference type="HOGENOM" id="CLU_886407_0_0_1"/>
<dbReference type="InterPro" id="IPR031993">
    <property type="entry name" value="DUF4789"/>
</dbReference>
<dbReference type="Proteomes" id="UP000000305">
    <property type="component" value="Unassembled WGS sequence"/>
</dbReference>
<reference evidence="3 4" key="1">
    <citation type="journal article" date="2011" name="Science">
        <title>The ecoresponsive genome of Daphnia pulex.</title>
        <authorList>
            <person name="Colbourne J.K."/>
            <person name="Pfrender M.E."/>
            <person name="Gilbert D."/>
            <person name="Thomas W.K."/>
            <person name="Tucker A."/>
            <person name="Oakley T.H."/>
            <person name="Tokishita S."/>
            <person name="Aerts A."/>
            <person name="Arnold G.J."/>
            <person name="Basu M.K."/>
            <person name="Bauer D.J."/>
            <person name="Caceres C.E."/>
            <person name="Carmel L."/>
            <person name="Casola C."/>
            <person name="Choi J.H."/>
            <person name="Detter J.C."/>
            <person name="Dong Q."/>
            <person name="Dusheyko S."/>
            <person name="Eads B.D."/>
            <person name="Frohlich T."/>
            <person name="Geiler-Samerotte K.A."/>
            <person name="Gerlach D."/>
            <person name="Hatcher P."/>
            <person name="Jogdeo S."/>
            <person name="Krijgsveld J."/>
            <person name="Kriventseva E.V."/>
            <person name="Kultz D."/>
            <person name="Laforsch C."/>
            <person name="Lindquist E."/>
            <person name="Lopez J."/>
            <person name="Manak J.R."/>
            <person name="Muller J."/>
            <person name="Pangilinan J."/>
            <person name="Patwardhan R.P."/>
            <person name="Pitluck S."/>
            <person name="Pritham E.J."/>
            <person name="Rechtsteiner A."/>
            <person name="Rho M."/>
            <person name="Rogozin I.B."/>
            <person name="Sakarya O."/>
            <person name="Salamov A."/>
            <person name="Schaack S."/>
            <person name="Shapiro H."/>
            <person name="Shiga Y."/>
            <person name="Skalitzky C."/>
            <person name="Smith Z."/>
            <person name="Souvorov A."/>
            <person name="Sung W."/>
            <person name="Tang Z."/>
            <person name="Tsuchiya D."/>
            <person name="Tu H."/>
            <person name="Vos H."/>
            <person name="Wang M."/>
            <person name="Wolf Y.I."/>
            <person name="Yamagata H."/>
            <person name="Yamada T."/>
            <person name="Ye Y."/>
            <person name="Shaw J.R."/>
            <person name="Andrews J."/>
            <person name="Crease T.J."/>
            <person name="Tang H."/>
            <person name="Lucas S.M."/>
            <person name="Robertson H.M."/>
            <person name="Bork P."/>
            <person name="Koonin E.V."/>
            <person name="Zdobnov E.M."/>
            <person name="Grigoriev I.V."/>
            <person name="Lynch M."/>
            <person name="Boore J.L."/>
        </authorList>
    </citation>
    <scope>NUCLEOTIDE SEQUENCE [LARGE SCALE GENOMIC DNA]</scope>
</reference>
<feature type="signal peptide" evidence="1">
    <location>
        <begin position="1"/>
        <end position="26"/>
    </location>
</feature>
<dbReference type="Pfam" id="PF16033">
    <property type="entry name" value="DUF4789"/>
    <property type="match status" value="1"/>
</dbReference>
<dbReference type="EMBL" id="GL732526">
    <property type="protein sequence ID" value="EFX88449.1"/>
    <property type="molecule type" value="Genomic_DNA"/>
</dbReference>
<dbReference type="PANTHER" id="PTHR21177">
    <property type="entry name" value="IP06524P-RELATED"/>
    <property type="match status" value="1"/>
</dbReference>
<gene>
    <name evidence="3" type="ORF">DAPPUDRAFT_311266</name>
</gene>
<dbReference type="InParanoid" id="E9FWD7"/>